<keyword evidence="9" id="KW-1185">Reference proteome</keyword>
<sequence length="475" mass="53668">MEDTIVLYPSPGLSHIVSMVELAKLILHHANHYFSITILLITSNLWNSPTIASYIDNISQSHPSISFRRFPPVSVDPTPPRSYAVMVFETILLNKPYVLNFLQEIKKERNVCSFIIDIFCTSALSLGKQLKVPTYYYFTSGAACLGAFLYFPRVHNLYKEKKSFKDLKETVLDFPHMPPLKAIHIPEPMLDRDDPAYNDMLYYCSHLSKSDGIMINTFPDLEPNAIKKIEDGLCVEGAKTPPLYCVGPVISRNTGKKEPKDSCLSWLDMQPRKSVVFLCFGSRGSFSVEQVKEIANGLEKSGERFLWVVKNPPLEDRKQTEDIVDFDLEAILPKGFLNRVKDRGLVVKFWAQQMEVLSHDSVGGFVTHCGWNSVIEAVVTGVPMLAWPPYAEQNLNRNALVEDMKMAIGGEPRDEDGFVTGDELAKRVSELMNSDNGRELRERSTEMKEKSVSVWAESGSSTRALTRLVDFWRPG</sequence>
<keyword evidence="4 6" id="KW-0808">Transferase</keyword>
<dbReference type="Proteomes" id="UP000027138">
    <property type="component" value="Unassembled WGS sequence"/>
</dbReference>
<dbReference type="InterPro" id="IPR002213">
    <property type="entry name" value="UDP_glucos_trans"/>
</dbReference>
<accession>A0A067JTP1</accession>
<gene>
    <name evidence="8" type="ORF">JCGZ_20263</name>
</gene>
<evidence type="ECO:0000313" key="9">
    <source>
        <dbReference type="Proteomes" id="UP000027138"/>
    </source>
</evidence>
<dbReference type="InterPro" id="IPR050481">
    <property type="entry name" value="UDP-glycosyltransf_plant"/>
</dbReference>
<dbReference type="PROSITE" id="PS00375">
    <property type="entry name" value="UDPGT"/>
    <property type="match status" value="1"/>
</dbReference>
<evidence type="ECO:0000313" key="8">
    <source>
        <dbReference type="EMBL" id="KDP27331.1"/>
    </source>
</evidence>
<comment type="pathway">
    <text evidence="1">Pigment biosynthesis; anthocyanin biosynthesis.</text>
</comment>
<dbReference type="SUPFAM" id="SSF53756">
    <property type="entry name" value="UDP-Glycosyltransferase/glycogen phosphorylase"/>
    <property type="match status" value="1"/>
</dbReference>
<dbReference type="OrthoDB" id="5835829at2759"/>
<dbReference type="UniPathway" id="UPA00009"/>
<evidence type="ECO:0000256" key="7">
    <source>
        <dbReference type="RuleBase" id="RU362057"/>
    </source>
</evidence>
<dbReference type="EMBL" id="KK914853">
    <property type="protein sequence ID" value="KDP27331.1"/>
    <property type="molecule type" value="Genomic_DNA"/>
</dbReference>
<comment type="similarity">
    <text evidence="2 6">Belongs to the UDP-glycosyltransferase family.</text>
</comment>
<dbReference type="CDD" id="cd03784">
    <property type="entry name" value="GT1_Gtf-like"/>
    <property type="match status" value="1"/>
</dbReference>
<evidence type="ECO:0000256" key="5">
    <source>
        <dbReference type="ARBA" id="ARBA00047606"/>
    </source>
</evidence>
<keyword evidence="3 6" id="KW-0328">Glycosyltransferase</keyword>
<evidence type="ECO:0000256" key="2">
    <source>
        <dbReference type="ARBA" id="ARBA00009995"/>
    </source>
</evidence>
<dbReference type="EC" id="2.4.1.-" evidence="7"/>
<dbReference type="PANTHER" id="PTHR48048:SF20">
    <property type="entry name" value="GLYCOSYLTRANSFERASE"/>
    <property type="match status" value="1"/>
</dbReference>
<evidence type="ECO:0000256" key="4">
    <source>
        <dbReference type="ARBA" id="ARBA00022679"/>
    </source>
</evidence>
<name>A0A067JTP1_JATCU</name>
<dbReference type="FunFam" id="3.40.50.2000:FF:000020">
    <property type="entry name" value="Glycosyltransferase"/>
    <property type="match status" value="1"/>
</dbReference>
<dbReference type="PANTHER" id="PTHR48048">
    <property type="entry name" value="GLYCOSYLTRANSFERASE"/>
    <property type="match status" value="1"/>
</dbReference>
<evidence type="ECO:0000256" key="6">
    <source>
        <dbReference type="RuleBase" id="RU003718"/>
    </source>
</evidence>
<dbReference type="InterPro" id="IPR035595">
    <property type="entry name" value="UDP_glycos_trans_CS"/>
</dbReference>
<proteinExistence type="inferred from homology"/>
<dbReference type="FunFam" id="3.40.50.2000:FF:000095">
    <property type="entry name" value="Glycosyltransferase"/>
    <property type="match status" value="1"/>
</dbReference>
<dbReference type="STRING" id="180498.A0A067JTP1"/>
<dbReference type="GO" id="GO:0047213">
    <property type="term" value="F:anthocyanidin 3-O-glucosyltransferase activity"/>
    <property type="evidence" value="ECO:0007669"/>
    <property type="project" value="UniProtKB-EC"/>
</dbReference>
<dbReference type="AlphaFoldDB" id="A0A067JTP1"/>
<comment type="catalytic activity">
    <reaction evidence="5">
        <text>an anthocyanidin + UDP-alpha-D-glucose + H(+) = an anthocyanidin 3-O-beta-D-glucoside + UDP</text>
        <dbReference type="Rhea" id="RHEA:20093"/>
        <dbReference type="ChEBI" id="CHEBI:15378"/>
        <dbReference type="ChEBI" id="CHEBI:16307"/>
        <dbReference type="ChEBI" id="CHEBI:58223"/>
        <dbReference type="ChEBI" id="CHEBI:58885"/>
        <dbReference type="ChEBI" id="CHEBI:143576"/>
        <dbReference type="EC" id="2.4.1.115"/>
    </reaction>
</comment>
<organism evidence="8 9">
    <name type="scientific">Jatropha curcas</name>
    <name type="common">Barbados nut</name>
    <dbReference type="NCBI Taxonomy" id="180498"/>
    <lineage>
        <taxon>Eukaryota</taxon>
        <taxon>Viridiplantae</taxon>
        <taxon>Streptophyta</taxon>
        <taxon>Embryophyta</taxon>
        <taxon>Tracheophyta</taxon>
        <taxon>Spermatophyta</taxon>
        <taxon>Magnoliopsida</taxon>
        <taxon>eudicotyledons</taxon>
        <taxon>Gunneridae</taxon>
        <taxon>Pentapetalae</taxon>
        <taxon>rosids</taxon>
        <taxon>fabids</taxon>
        <taxon>Malpighiales</taxon>
        <taxon>Euphorbiaceae</taxon>
        <taxon>Crotonoideae</taxon>
        <taxon>Jatropheae</taxon>
        <taxon>Jatropha</taxon>
    </lineage>
</organism>
<evidence type="ECO:0000256" key="3">
    <source>
        <dbReference type="ARBA" id="ARBA00022676"/>
    </source>
</evidence>
<dbReference type="KEGG" id="jcu:105643989"/>
<dbReference type="Pfam" id="PF00201">
    <property type="entry name" value="UDPGT"/>
    <property type="match status" value="1"/>
</dbReference>
<dbReference type="GO" id="GO:0009718">
    <property type="term" value="P:anthocyanin-containing compound biosynthetic process"/>
    <property type="evidence" value="ECO:0007669"/>
    <property type="project" value="UniProtKB-UniPathway"/>
</dbReference>
<reference evidence="8 9" key="1">
    <citation type="journal article" date="2014" name="PLoS ONE">
        <title>Global Analysis of Gene Expression Profiles in Physic Nut (Jatropha curcas L.) Seedlings Exposed to Salt Stress.</title>
        <authorList>
            <person name="Zhang L."/>
            <person name="Zhang C."/>
            <person name="Wu P."/>
            <person name="Chen Y."/>
            <person name="Li M."/>
            <person name="Jiang H."/>
            <person name="Wu G."/>
        </authorList>
    </citation>
    <scope>NUCLEOTIDE SEQUENCE [LARGE SCALE GENOMIC DNA]</scope>
    <source>
        <strain evidence="9">cv. GZQX0401</strain>
        <tissue evidence="8">Young leaves</tissue>
    </source>
</reference>
<dbReference type="Gene3D" id="3.40.50.2000">
    <property type="entry name" value="Glycogen Phosphorylase B"/>
    <property type="match status" value="2"/>
</dbReference>
<protein>
    <recommendedName>
        <fullName evidence="7">Glycosyltransferase</fullName>
        <ecNumber evidence="7">2.4.1.-</ecNumber>
    </recommendedName>
</protein>
<evidence type="ECO:0000256" key="1">
    <source>
        <dbReference type="ARBA" id="ARBA00004935"/>
    </source>
</evidence>